<evidence type="ECO:0000256" key="2">
    <source>
        <dbReference type="RuleBase" id="RU000682"/>
    </source>
</evidence>
<dbReference type="PROSITE" id="PS50071">
    <property type="entry name" value="HOMEOBOX_2"/>
    <property type="match status" value="1"/>
</dbReference>
<evidence type="ECO:0000256" key="3">
    <source>
        <dbReference type="SAM" id="MobiDB-lite"/>
    </source>
</evidence>
<gene>
    <name evidence="5" type="ORF">EW146_g5059</name>
</gene>
<feature type="compositionally biased region" description="Low complexity" evidence="3">
    <location>
        <begin position="402"/>
        <end position="412"/>
    </location>
</feature>
<reference evidence="5 6" key="1">
    <citation type="submission" date="2019-02" db="EMBL/GenBank/DDBJ databases">
        <title>Genome sequencing of the rare red list fungi Bondarzewia mesenterica.</title>
        <authorList>
            <person name="Buettner E."/>
            <person name="Kellner H."/>
        </authorList>
    </citation>
    <scope>NUCLEOTIDE SEQUENCE [LARGE SCALE GENOMIC DNA]</scope>
    <source>
        <strain evidence="5 6">DSM 108281</strain>
    </source>
</reference>
<comment type="subcellular location">
    <subcellularLocation>
        <location evidence="1 2">Nucleus</location>
    </subcellularLocation>
</comment>
<dbReference type="GO" id="GO:0005634">
    <property type="term" value="C:nucleus"/>
    <property type="evidence" value="ECO:0007669"/>
    <property type="project" value="UniProtKB-SubCell"/>
</dbReference>
<dbReference type="OrthoDB" id="6159439at2759"/>
<feature type="region of interest" description="Disordered" evidence="3">
    <location>
        <begin position="254"/>
        <end position="276"/>
    </location>
</feature>
<keyword evidence="1 2" id="KW-0238">DNA-binding</keyword>
<dbReference type="PANTHER" id="PTHR46255:SF3">
    <property type="entry name" value="HOMEOBOX DOMAIN-CONTAINING PROTEIN"/>
    <property type="match status" value="1"/>
</dbReference>
<dbReference type="PANTHER" id="PTHR46255">
    <property type="entry name" value="SHORT STATURE HOMEOBOX"/>
    <property type="match status" value="1"/>
</dbReference>
<dbReference type="InterPro" id="IPR052631">
    <property type="entry name" value="Paired_homeobox_Bicoid"/>
</dbReference>
<feature type="compositionally biased region" description="Polar residues" evidence="3">
    <location>
        <begin position="413"/>
        <end position="425"/>
    </location>
</feature>
<sequence>MKRQHSEENENYEQESRSSPSVSSSHGEGGLADTETDAGPSHSDAGPRQPSGAALHDQPQKPADQPPQAPPPPVKKKRTRTLTTPHQSAVLHALLAQSRFPTTAMREEVGRSIGLSARKVQNQRQKARRPRSQSAAPQARQPQYGPFLNPASSVPGMVQPSFRSAPLERSTSYGAFPGQRSAGDYHEREPYLRPSAGNSSGLNAPLAGPGVPGPSFSFAPRLYPVPMTLGPPPRGYVQPSGYAEQWSPEELAYNPMRGQTSSPETHRAQGLPRPHRDYAIHLPPLVLDESRNTSTGSGGFPPPPLLSAPPRLDIPQPSDFDTMPDSPFARHPLSGPPHVAGFSSRALPRLRIPPPLTVPPTQRWNPTSLSPYAHPGPSITGSSSTTGFARSAFSPTGPPGTSPLSSVPSGTSWTAPSPYQLTSDAITHAPDRRPTRPTRFDPVRAAQSENDAARTPQDRTTP</sequence>
<feature type="domain" description="Homeobox" evidence="4">
    <location>
        <begin position="74"/>
        <end position="134"/>
    </location>
</feature>
<dbReference type="AlphaFoldDB" id="A0A4S4LUE9"/>
<feature type="compositionally biased region" description="Low complexity" evidence="3">
    <location>
        <begin position="375"/>
        <end position="387"/>
    </location>
</feature>
<feature type="region of interest" description="Disordered" evidence="3">
    <location>
        <begin position="1"/>
        <end position="89"/>
    </location>
</feature>
<comment type="caution">
    <text evidence="5">The sequence shown here is derived from an EMBL/GenBank/DDBJ whole genome shotgun (WGS) entry which is preliminary data.</text>
</comment>
<feature type="compositionally biased region" description="Basic and acidic residues" evidence="3">
    <location>
        <begin position="429"/>
        <end position="442"/>
    </location>
</feature>
<dbReference type="GO" id="GO:0000981">
    <property type="term" value="F:DNA-binding transcription factor activity, RNA polymerase II-specific"/>
    <property type="evidence" value="ECO:0007669"/>
    <property type="project" value="TreeGrafter"/>
</dbReference>
<protein>
    <recommendedName>
        <fullName evidence="4">Homeobox domain-containing protein</fullName>
    </recommendedName>
</protein>
<dbReference type="EMBL" id="SGPL01000211">
    <property type="protein sequence ID" value="THH15408.1"/>
    <property type="molecule type" value="Genomic_DNA"/>
</dbReference>
<keyword evidence="1 2" id="KW-0371">Homeobox</keyword>
<dbReference type="Pfam" id="PF00046">
    <property type="entry name" value="Homeodomain"/>
    <property type="match status" value="1"/>
</dbReference>
<feature type="compositionally biased region" description="Low complexity" evidence="3">
    <location>
        <begin position="132"/>
        <end position="143"/>
    </location>
</feature>
<dbReference type="GO" id="GO:1990837">
    <property type="term" value="F:sequence-specific double-stranded DNA binding"/>
    <property type="evidence" value="ECO:0007669"/>
    <property type="project" value="TreeGrafter"/>
</dbReference>
<dbReference type="InterPro" id="IPR001356">
    <property type="entry name" value="HD"/>
</dbReference>
<feature type="DNA-binding region" description="Homeobox" evidence="1">
    <location>
        <begin position="76"/>
        <end position="135"/>
    </location>
</feature>
<feature type="region of interest" description="Disordered" evidence="3">
    <location>
        <begin position="111"/>
        <end position="220"/>
    </location>
</feature>
<name>A0A4S4LUE9_9AGAM</name>
<dbReference type="SMART" id="SM00389">
    <property type="entry name" value="HOX"/>
    <property type="match status" value="1"/>
</dbReference>
<evidence type="ECO:0000313" key="6">
    <source>
        <dbReference type="Proteomes" id="UP000310158"/>
    </source>
</evidence>
<keyword evidence="1 2" id="KW-0539">Nucleus</keyword>
<dbReference type="CDD" id="cd00086">
    <property type="entry name" value="homeodomain"/>
    <property type="match status" value="1"/>
</dbReference>
<evidence type="ECO:0000313" key="5">
    <source>
        <dbReference type="EMBL" id="THH15408.1"/>
    </source>
</evidence>
<feature type="compositionally biased region" description="Pro residues" evidence="3">
    <location>
        <begin position="64"/>
        <end position="73"/>
    </location>
</feature>
<accession>A0A4S4LUE9</accession>
<dbReference type="Gene3D" id="1.10.10.60">
    <property type="entry name" value="Homeodomain-like"/>
    <property type="match status" value="1"/>
</dbReference>
<proteinExistence type="predicted"/>
<dbReference type="InterPro" id="IPR009057">
    <property type="entry name" value="Homeodomain-like_sf"/>
</dbReference>
<organism evidence="5 6">
    <name type="scientific">Bondarzewia mesenterica</name>
    <dbReference type="NCBI Taxonomy" id="1095465"/>
    <lineage>
        <taxon>Eukaryota</taxon>
        <taxon>Fungi</taxon>
        <taxon>Dikarya</taxon>
        <taxon>Basidiomycota</taxon>
        <taxon>Agaricomycotina</taxon>
        <taxon>Agaricomycetes</taxon>
        <taxon>Russulales</taxon>
        <taxon>Bondarzewiaceae</taxon>
        <taxon>Bondarzewia</taxon>
    </lineage>
</organism>
<evidence type="ECO:0000256" key="1">
    <source>
        <dbReference type="PROSITE-ProRule" id="PRU00108"/>
    </source>
</evidence>
<feature type="region of interest" description="Disordered" evidence="3">
    <location>
        <begin position="288"/>
        <end position="462"/>
    </location>
</feature>
<keyword evidence="6" id="KW-1185">Reference proteome</keyword>
<dbReference type="SUPFAM" id="SSF46689">
    <property type="entry name" value="Homeodomain-like"/>
    <property type="match status" value="1"/>
</dbReference>
<dbReference type="Proteomes" id="UP000310158">
    <property type="component" value="Unassembled WGS sequence"/>
</dbReference>
<evidence type="ECO:0000259" key="4">
    <source>
        <dbReference type="PROSITE" id="PS50071"/>
    </source>
</evidence>